<feature type="region of interest" description="Disordered" evidence="1">
    <location>
        <begin position="652"/>
        <end position="671"/>
    </location>
</feature>
<evidence type="ECO:0000313" key="2">
    <source>
        <dbReference type="EMBL" id="CAD0198425.1"/>
    </source>
</evidence>
<evidence type="ECO:0000313" key="3">
    <source>
        <dbReference type="Proteomes" id="UP001154114"/>
    </source>
</evidence>
<dbReference type="Proteomes" id="UP001154114">
    <property type="component" value="Chromosome 8"/>
</dbReference>
<keyword evidence="3" id="KW-1185">Reference proteome</keyword>
<gene>
    <name evidence="2" type="ORF">CINC_LOCUS12698</name>
</gene>
<name>A0A9N8KU77_CHRIL</name>
<feature type="region of interest" description="Disordered" evidence="1">
    <location>
        <begin position="1"/>
        <end position="146"/>
    </location>
</feature>
<accession>A0A9N8KU77</accession>
<feature type="compositionally biased region" description="Polar residues" evidence="1">
    <location>
        <begin position="65"/>
        <end position="77"/>
    </location>
</feature>
<feature type="compositionally biased region" description="Basic and acidic residues" evidence="1">
    <location>
        <begin position="104"/>
        <end position="115"/>
    </location>
</feature>
<proteinExistence type="predicted"/>
<feature type="region of interest" description="Disordered" evidence="1">
    <location>
        <begin position="1629"/>
        <end position="1648"/>
    </location>
</feature>
<reference evidence="2" key="1">
    <citation type="submission" date="2021-12" db="EMBL/GenBank/DDBJ databases">
        <authorList>
            <person name="King R."/>
        </authorList>
    </citation>
    <scope>NUCLEOTIDE SEQUENCE</scope>
</reference>
<protein>
    <submittedName>
        <fullName evidence="2">Uncharacterized protein</fullName>
    </submittedName>
</protein>
<sequence>MMDLSTEGTKGKVPSPDRSQKPTAKTSKSKEKLCDAMNMRKKKQNRTPDYKKVNSIRKLPRIIRSPSTLYKRTTSTPKLREPSDDAGDAVPGTSKMVHFPTNMRNEEITKQDKPKPSQIPRRKCVRDVSRDNESSKRSYISHNNNNHFLPEGRNIQRIHMLINPEFCPPEEHVAPKSVASTRPIPTLGQIYGRINMMESDRLNEWFMEINTPLSSISGQPRTVHSEENEDCASTIASPAHCHQEELARSTIMLDRKEKTLDGFDTSSTTTHDAVHGWFAADLEYPLRDTETGYGMMSYSPPQKLTSKASIHDDTSAKINTTYCVLGETVGVEICSAEPNTECGTVTSSLLTVQPRELLCQTPENNKQKVEEGTGMSQHIDINTKKSNSDIIIETAATPGHRLPVPSYTECLSEILQKTTNFENPDSSIAKTPSSTVVTDCEARDYLSTEGGTDQDELCVLDDPTNVEWGRQQCISSANCTFSKSNGTVCFNTTKDWSSNYRSVGRESCSDSSDIRHWNSWKQEISRRYFDDRSLDYKERCKRCHRFKKFPSSRFSTPRPVRRWRHRISFRRICRRRWNYVWKKTAERWALWSSRSPAKYRKFRIMQCLLRSIVWEDAEVQTTVLLYNEIGTGSVLAAQKTAAKSTTVNMGPWQPISSADSPADKAVSSDRPKLKHVNLGPSMFPFLYNSRKKSLTMQTSDKRQGRSQLLFYTNKDGRRSARQSDNITWNVEHGVEMGRMVKGCQYEESNPSNVERSTSFIQISDNNASDVFTDTEDLRFLMNDKVTSTSVRLCTYRLRNTISKDACTQKIIMCNNAEADVRFYPHLESMSTGTITSGYDITYYRPMTETDITHLITERRARQALYPILRNFTSRTPNTEQTTREPSTVGVYPDGVESLETETQMSAETCIPKVSMAVATSILAKTNCTSCNTEVTPVEQNTLDIKHCSTQIQAPAIIAETQISPEPSVSKTSAGFTTSNPKFMGRRTSSFISACVLTDKENERESYSIQTSYQKPKLARTATKIMSISSRALAHKNVSCTEVTINKPLQKSAGKCLRISSGKERKHDQECSKSKSLRGLESYYDTVTFISEIIINNLLKKALVGVNSSLPPQIRETRTHVSTGSNAIIGLESKAMGPTLSDMKKLTDDGEKTDIGVQYSMLDRREMDFHCSATKAESRLLSMCILNQQNQAIEINTQTDWNSAHNVPAVPPSVCSSRRDSSCFTTTATTSDTITMTPPMPTETIAETPVKPYEGPSMSNTETNTDIKFPPNIELELDQSQKSSNEPTSIETCGCTPRNKSIAEIQNNLNNQLITLSRMIGKRRPSAALDPSLTASVFTSDYSDDKWMTQAFTSLVGFESNSKKDKKTKTLYITRALQSDDEDINKVFSPGPPTIILSRDSLADVLPVEKSITISCVKKIENRQCVNRAMVDRVTSDENVAKDVKETMLQACPDICDTGTESVSQSWPMKSASVLTTQCVFPPSLPICNAKRNGHRDNDCVFVYGEPKCAVHKENIDVAIQFNPPCDQEVSVKNQCVNQSVGMLSSQSTLTDESSLRKPALLGEVLSPKVYKALYETTKLVVNDETLLPSPYPEKVVEHVDAEVEAAKFHIPDVRSAGVVTSKSRGLGSPRCSCKDRGTNPSSSKEALRQRNMKRCTLYHVETSVDPLEPKYTHARLLQLPDENRTNCIEDYMKTHLVTSCRYYSSLLTKQLGLVRENITKHLDGMTNLEACTMAPSGREELASQTTKIKPKFKLRRHMSCTLSPVVSLTDICKNDKSLKSVYYMLSAIEGRMRRLKIESPYSNLCH</sequence>
<feature type="compositionally biased region" description="Basic and acidic residues" evidence="1">
    <location>
        <begin position="125"/>
        <end position="136"/>
    </location>
</feature>
<organism evidence="2 3">
    <name type="scientific">Chrysodeixis includens</name>
    <name type="common">Soybean looper</name>
    <name type="synonym">Pseudoplusia includens</name>
    <dbReference type="NCBI Taxonomy" id="689277"/>
    <lineage>
        <taxon>Eukaryota</taxon>
        <taxon>Metazoa</taxon>
        <taxon>Ecdysozoa</taxon>
        <taxon>Arthropoda</taxon>
        <taxon>Hexapoda</taxon>
        <taxon>Insecta</taxon>
        <taxon>Pterygota</taxon>
        <taxon>Neoptera</taxon>
        <taxon>Endopterygota</taxon>
        <taxon>Lepidoptera</taxon>
        <taxon>Glossata</taxon>
        <taxon>Ditrysia</taxon>
        <taxon>Noctuoidea</taxon>
        <taxon>Noctuidae</taxon>
        <taxon>Plusiinae</taxon>
        <taxon>Chrysodeixis</taxon>
    </lineage>
</organism>
<evidence type="ECO:0000256" key="1">
    <source>
        <dbReference type="SAM" id="MobiDB-lite"/>
    </source>
</evidence>
<feature type="compositionally biased region" description="Polar residues" evidence="1">
    <location>
        <begin position="137"/>
        <end position="146"/>
    </location>
</feature>
<dbReference type="EMBL" id="LR824011">
    <property type="protein sequence ID" value="CAD0198425.1"/>
    <property type="molecule type" value="Genomic_DNA"/>
</dbReference>
<dbReference type="OrthoDB" id="7491256at2759"/>